<evidence type="ECO:0000313" key="6">
    <source>
        <dbReference type="EMBL" id="EIJ38044.1"/>
    </source>
</evidence>
<dbReference type="Pfam" id="PF08534">
    <property type="entry name" value="Redoxin"/>
    <property type="match status" value="1"/>
</dbReference>
<reference evidence="6 7" key="1">
    <citation type="submission" date="2012-02" db="EMBL/GenBank/DDBJ databases">
        <title>Improved High-Quality Draft genome of Joostella marina DSM 19592.</title>
        <authorList>
            <consortium name="US DOE Joint Genome Institute (JGI-PGF)"/>
            <person name="Lucas S."/>
            <person name="Copeland A."/>
            <person name="Lapidus A."/>
            <person name="Bruce D."/>
            <person name="Goodwin L."/>
            <person name="Pitluck S."/>
            <person name="Peters L."/>
            <person name="Chertkov O."/>
            <person name="Ovchinnikova G."/>
            <person name="Kyrpides N."/>
            <person name="Mavromatis K."/>
            <person name="Detter J.C."/>
            <person name="Han C."/>
            <person name="Land M."/>
            <person name="Hauser L."/>
            <person name="Markowitz V."/>
            <person name="Cheng J.-F."/>
            <person name="Hugenholtz P."/>
            <person name="Woyke T."/>
            <person name="Wu D."/>
            <person name="Tindall B."/>
            <person name="Brambilla E."/>
            <person name="Klenk H.-P."/>
            <person name="Eisen J.A."/>
        </authorList>
    </citation>
    <scope>NUCLEOTIDE SEQUENCE [LARGE SCALE GENOMIC DNA]</scope>
    <source>
        <strain evidence="6 7">DSM 19592</strain>
    </source>
</reference>
<dbReference type="InterPro" id="IPR013766">
    <property type="entry name" value="Thioredoxin_domain"/>
</dbReference>
<dbReference type="Gene3D" id="3.40.30.10">
    <property type="entry name" value="Glutaredoxin"/>
    <property type="match status" value="1"/>
</dbReference>
<keyword evidence="3" id="KW-1015">Disulfide bond</keyword>
<dbReference type="GO" id="GO:0016491">
    <property type="term" value="F:oxidoreductase activity"/>
    <property type="evidence" value="ECO:0007669"/>
    <property type="project" value="InterPro"/>
</dbReference>
<keyword evidence="7" id="KW-1185">Reference proteome</keyword>
<dbReference type="HOGENOM" id="CLU_042529_1_1_10"/>
<evidence type="ECO:0000259" key="5">
    <source>
        <dbReference type="PROSITE" id="PS51352"/>
    </source>
</evidence>
<dbReference type="SUPFAM" id="SSF52833">
    <property type="entry name" value="Thioredoxin-like"/>
    <property type="match status" value="1"/>
</dbReference>
<dbReference type="STRING" id="926559.JoomaDRAFT_1023"/>
<evidence type="ECO:0000256" key="2">
    <source>
        <dbReference type="ARBA" id="ARBA00022748"/>
    </source>
</evidence>
<evidence type="ECO:0000313" key="7">
    <source>
        <dbReference type="Proteomes" id="UP000004690"/>
    </source>
</evidence>
<dbReference type="CDD" id="cd02966">
    <property type="entry name" value="TlpA_like_family"/>
    <property type="match status" value="1"/>
</dbReference>
<protein>
    <submittedName>
        <fullName evidence="6">Thiol-disulfide isomerase-like thioredoxin</fullName>
    </submittedName>
</protein>
<dbReference type="GO" id="GO:0030313">
    <property type="term" value="C:cell envelope"/>
    <property type="evidence" value="ECO:0007669"/>
    <property type="project" value="UniProtKB-SubCell"/>
</dbReference>
<dbReference type="PANTHER" id="PTHR42852:SF6">
    <property type="entry name" value="THIOL:DISULFIDE INTERCHANGE PROTEIN DSBE"/>
    <property type="match status" value="1"/>
</dbReference>
<dbReference type="PROSITE" id="PS51352">
    <property type="entry name" value="THIOREDOXIN_2"/>
    <property type="match status" value="1"/>
</dbReference>
<dbReference type="PANTHER" id="PTHR42852">
    <property type="entry name" value="THIOL:DISULFIDE INTERCHANGE PROTEIN DSBE"/>
    <property type="match status" value="1"/>
</dbReference>
<keyword evidence="4" id="KW-0676">Redox-active center</keyword>
<feature type="domain" description="Thioredoxin" evidence="5">
    <location>
        <begin position="365"/>
        <end position="507"/>
    </location>
</feature>
<dbReference type="EMBL" id="JH651379">
    <property type="protein sequence ID" value="EIJ38044.1"/>
    <property type="molecule type" value="Genomic_DNA"/>
</dbReference>
<accession>I3C351</accession>
<dbReference type="AlphaFoldDB" id="I3C351"/>
<dbReference type="InterPro" id="IPR036249">
    <property type="entry name" value="Thioredoxin-like_sf"/>
</dbReference>
<dbReference type="Proteomes" id="UP000004690">
    <property type="component" value="Unassembled WGS sequence"/>
</dbReference>
<proteinExistence type="predicted"/>
<keyword evidence="2" id="KW-0201">Cytochrome c-type biogenesis</keyword>
<evidence type="ECO:0000256" key="4">
    <source>
        <dbReference type="ARBA" id="ARBA00023284"/>
    </source>
</evidence>
<dbReference type="InterPro" id="IPR013740">
    <property type="entry name" value="Redoxin"/>
</dbReference>
<keyword evidence="6" id="KW-0413">Isomerase</keyword>
<gene>
    <name evidence="6" type="ORF">JoomaDRAFT_1023</name>
</gene>
<evidence type="ECO:0000256" key="1">
    <source>
        <dbReference type="ARBA" id="ARBA00004196"/>
    </source>
</evidence>
<dbReference type="GO" id="GO:0017004">
    <property type="term" value="P:cytochrome complex assembly"/>
    <property type="evidence" value="ECO:0007669"/>
    <property type="project" value="UniProtKB-KW"/>
</dbReference>
<name>I3C351_9FLAO</name>
<dbReference type="eggNOG" id="COG0526">
    <property type="taxonomic scope" value="Bacteria"/>
</dbReference>
<dbReference type="GO" id="GO:0016853">
    <property type="term" value="F:isomerase activity"/>
    <property type="evidence" value="ECO:0007669"/>
    <property type="project" value="UniProtKB-KW"/>
</dbReference>
<evidence type="ECO:0000256" key="3">
    <source>
        <dbReference type="ARBA" id="ARBA00023157"/>
    </source>
</evidence>
<comment type="subcellular location">
    <subcellularLocation>
        <location evidence="1">Cell envelope</location>
    </subcellularLocation>
</comment>
<organism evidence="6 7">
    <name type="scientific">Galbibacter orientalis DSM 19592</name>
    <dbReference type="NCBI Taxonomy" id="926559"/>
    <lineage>
        <taxon>Bacteria</taxon>
        <taxon>Pseudomonadati</taxon>
        <taxon>Bacteroidota</taxon>
        <taxon>Flavobacteriia</taxon>
        <taxon>Flavobacteriales</taxon>
        <taxon>Flavobacteriaceae</taxon>
        <taxon>Galbibacter</taxon>
    </lineage>
</organism>
<dbReference type="InterPro" id="IPR050553">
    <property type="entry name" value="Thioredoxin_ResA/DsbE_sf"/>
</dbReference>
<sequence length="510" mass="59781">MKDGRRYKRSCYGSFNSVFRFYKPVLISSENFWKKKVNLYNLNRILYALMLVVFFSCEKEVENAVLISGGLVSSKSEFLVIKNRDITNPKTIDTFYVNKKGEFKDTISVALGYYKIEVDNLNFDIYLEPGFNLDLILDQEKSKVYFKGIGADENEYLFSRQKKRQALKHIDTYKNFVKLDEEEFLKMNDSIGGVYKKLLEDTPIKNIDFLHLERSFIALNMDYNLMSFEVDKKLLTDEKDYKVSINYPKPFSSIDINNETLLKLPFFIPFLANNHYYFLKDKSDLFVKGKFLKCKNCDIDVAYLKEIDKNITNQKIKNKVSYLIAKWHIIGVDSLDLFYKTFKAINTDAYYKKDIESTFNKLNKVKKIRSVVETKLINRNGDTTTLNQYNGKFLYVDIWASSCKPCLVEFPSFNKLADKYIRNITFVGINVWDSNKKWLDVLNKHELKGNQFQLIEGNSTKVDFTKELEINSLPRYLLLDKYGSIIDFNEAAPSEERLQHKIDSLLSLRE</sequence>